<dbReference type="InterPro" id="IPR044925">
    <property type="entry name" value="His-Me_finger_sf"/>
</dbReference>
<keyword evidence="2" id="KW-0378">Hydrolase</keyword>
<dbReference type="SUPFAM" id="SSF54060">
    <property type="entry name" value="His-Me finger endonucleases"/>
    <property type="match status" value="1"/>
</dbReference>
<sequence>MCPNHPDRPVKSRGLCGSCYDRELKRENPEYAERQRQNRREWGERPESQQKMRDNEARYRRKYGSRAHREYGITREEYDAYMAKPCGICGEPSKHLDHNHTTGEIRGGLCHRCNLGLGYYEGWFLEHRHAALKWIGAE</sequence>
<accession>A0A514DJ46</accession>
<evidence type="ECO:0000256" key="1">
    <source>
        <dbReference type="SAM" id="MobiDB-lite"/>
    </source>
</evidence>
<name>A0A514DJ46_9CAUD</name>
<dbReference type="Proteomes" id="UP000317816">
    <property type="component" value="Segment"/>
</dbReference>
<proteinExistence type="predicted"/>
<evidence type="ECO:0000313" key="3">
    <source>
        <dbReference type="Proteomes" id="UP000317816"/>
    </source>
</evidence>
<evidence type="ECO:0000313" key="2">
    <source>
        <dbReference type="EMBL" id="QDH93651.1"/>
    </source>
</evidence>
<dbReference type="InterPro" id="IPR038563">
    <property type="entry name" value="Endonuclease_7_sf"/>
</dbReference>
<protein>
    <submittedName>
        <fullName evidence="2">Endonuclease VII</fullName>
    </submittedName>
</protein>
<dbReference type="GO" id="GO:0004519">
    <property type="term" value="F:endonuclease activity"/>
    <property type="evidence" value="ECO:0007669"/>
    <property type="project" value="UniProtKB-KW"/>
</dbReference>
<feature type="compositionally biased region" description="Basic and acidic residues" evidence="1">
    <location>
        <begin position="27"/>
        <end position="58"/>
    </location>
</feature>
<dbReference type="EMBL" id="MK937612">
    <property type="protein sequence ID" value="QDH93651.1"/>
    <property type="molecule type" value="Genomic_DNA"/>
</dbReference>
<keyword evidence="2" id="KW-0540">Nuclease</keyword>
<feature type="region of interest" description="Disordered" evidence="1">
    <location>
        <begin position="27"/>
        <end position="61"/>
    </location>
</feature>
<dbReference type="Gene3D" id="3.40.1800.10">
    <property type="entry name" value="His-Me finger endonucleases"/>
    <property type="match status" value="1"/>
</dbReference>
<dbReference type="InterPro" id="IPR004211">
    <property type="entry name" value="Endonuclease_7"/>
</dbReference>
<keyword evidence="2" id="KW-0255">Endonuclease</keyword>
<gene>
    <name evidence="2" type="primary">77</name>
    <name evidence="2" type="ORF">SEA_LILHOMIEP_77</name>
</gene>
<reference evidence="2 3" key="1">
    <citation type="submission" date="2019-05" db="EMBL/GenBank/DDBJ databases">
        <authorList>
            <person name="Arnold R.J."/>
            <person name="Bortz R.L."/>
            <person name="Bowder D.M."/>
            <person name="DeJong R."/>
            <person name="Doyle E.L."/>
            <person name="Fast K.M."/>
            <person name="Fillman C.L."/>
            <person name="Finkel J.S."/>
            <person name="Guild N.A."/>
            <person name="Koga A."/>
            <person name="Katsanos J."/>
            <person name="Panagakis A.K."/>
            <person name="Sandel M."/>
            <person name="Schrock T."/>
            <person name="Warner M.H."/>
            <person name="Monti D.L."/>
            <person name="Garlena R.A."/>
            <person name="Russell D.A."/>
            <person name="Pope W.H."/>
            <person name="Jacobs-Sera D."/>
            <person name="Hatfull G.F."/>
        </authorList>
    </citation>
    <scope>NUCLEOTIDE SEQUENCE [LARGE SCALE GENOMIC DNA]</scope>
</reference>
<dbReference type="Pfam" id="PF02945">
    <property type="entry name" value="Endonuclease_7"/>
    <property type="match status" value="1"/>
</dbReference>
<organism evidence="2 3">
    <name type="scientific">Mycobacterium phage LilhomieP</name>
    <dbReference type="NCBI Taxonomy" id="2591221"/>
    <lineage>
        <taxon>Viruses</taxon>
        <taxon>Duplodnaviria</taxon>
        <taxon>Heunggongvirae</taxon>
        <taxon>Uroviricota</taxon>
        <taxon>Caudoviricetes</taxon>
        <taxon>Vilmaviridae</taxon>
        <taxon>Mclasvirinae</taxon>
        <taxon>Bongovirus</taxon>
        <taxon>Bongovirus bongo</taxon>
    </lineage>
</organism>